<organism evidence="1 2">
    <name type="scientific">Penicillium vulpinum</name>
    <dbReference type="NCBI Taxonomy" id="29845"/>
    <lineage>
        <taxon>Eukaryota</taxon>
        <taxon>Fungi</taxon>
        <taxon>Dikarya</taxon>
        <taxon>Ascomycota</taxon>
        <taxon>Pezizomycotina</taxon>
        <taxon>Eurotiomycetes</taxon>
        <taxon>Eurotiomycetidae</taxon>
        <taxon>Eurotiales</taxon>
        <taxon>Aspergillaceae</taxon>
        <taxon>Penicillium</taxon>
    </lineage>
</organism>
<dbReference type="Pfam" id="PF11951">
    <property type="entry name" value="Fungal_trans_2"/>
    <property type="match status" value="1"/>
</dbReference>
<name>A0A1V6RT16_9EURO</name>
<evidence type="ECO:0000313" key="1">
    <source>
        <dbReference type="EMBL" id="OQE04766.1"/>
    </source>
</evidence>
<dbReference type="InterPro" id="IPR021858">
    <property type="entry name" value="Fun_TF"/>
</dbReference>
<dbReference type="AlphaFoldDB" id="A0A1V6RT16"/>
<evidence type="ECO:0000313" key="2">
    <source>
        <dbReference type="Proteomes" id="UP000191518"/>
    </source>
</evidence>
<gene>
    <name evidence="1" type="ORF">PENVUL_c030G04018</name>
</gene>
<dbReference type="EMBL" id="MDYP01000030">
    <property type="protein sequence ID" value="OQE04766.1"/>
    <property type="molecule type" value="Genomic_DNA"/>
</dbReference>
<comment type="caution">
    <text evidence="1">The sequence shown here is derived from an EMBL/GenBank/DDBJ whole genome shotgun (WGS) entry which is preliminary data.</text>
</comment>
<reference evidence="2" key="1">
    <citation type="journal article" date="2017" name="Nat. Microbiol.">
        <title>Global analysis of biosynthetic gene clusters reveals vast potential of secondary metabolite production in Penicillium species.</title>
        <authorList>
            <person name="Nielsen J.C."/>
            <person name="Grijseels S."/>
            <person name="Prigent S."/>
            <person name="Ji B."/>
            <person name="Dainat J."/>
            <person name="Nielsen K.F."/>
            <person name="Frisvad J.C."/>
            <person name="Workman M."/>
            <person name="Nielsen J."/>
        </authorList>
    </citation>
    <scope>NUCLEOTIDE SEQUENCE [LARGE SCALE GENOMIC DNA]</scope>
    <source>
        <strain evidence="2">IBT 29486</strain>
    </source>
</reference>
<accession>A0A1V6RT16</accession>
<dbReference type="STRING" id="29845.A0A1V6RT16"/>
<protein>
    <recommendedName>
        <fullName evidence="3">Transcription factor domain-containing protein</fullName>
    </recommendedName>
</protein>
<keyword evidence="2" id="KW-1185">Reference proteome</keyword>
<dbReference type="PANTHER" id="PTHR37540:SF5">
    <property type="entry name" value="TRANSCRIPTION FACTOR DOMAIN-CONTAINING PROTEIN"/>
    <property type="match status" value="1"/>
</dbReference>
<sequence>MAIKNELNSGDQFFFIPIQNSNDRIAKRLARSHAVAHGLRKKRRLQQSLGHNFHFHVLCPANDQSKSVIKEKHGEALIAPQASIDARSSDPFQMLAAESPILQALLNRQRSQQAMELVFSISDELVLQNFCSVLRKGLGDNALLSAVMLTFSFTATADMSSMECLEYQNETLRSVRQRMSSPDKAATEPTIGAILLLAGIEIRLGMTRQVQFHMKAIQHILDLCQRKGIYLSADIKRAVFWSDLNGSVMTGSSRVVDHTTFSELQWRRDPSNPDFFILPPGFQSRSYLLDQNFVEILRDVFALQCIRDSPILGTEGPMSMAHIDNHQASIQSRLNVAAKRHIYARLCCAANYGGLQPSPPNFHYNYYASYKQ</sequence>
<dbReference type="PANTHER" id="PTHR37540">
    <property type="entry name" value="TRANSCRIPTION FACTOR (ACR-2), PUTATIVE-RELATED-RELATED"/>
    <property type="match status" value="1"/>
</dbReference>
<dbReference type="Proteomes" id="UP000191518">
    <property type="component" value="Unassembled WGS sequence"/>
</dbReference>
<evidence type="ECO:0008006" key="3">
    <source>
        <dbReference type="Google" id="ProtNLM"/>
    </source>
</evidence>
<proteinExistence type="predicted"/>